<name>A0ACC3SHY9_9PEZI</name>
<dbReference type="Proteomes" id="UP001320706">
    <property type="component" value="Unassembled WGS sequence"/>
</dbReference>
<protein>
    <submittedName>
        <fullName evidence="1">Uncharacterized protein</fullName>
    </submittedName>
</protein>
<gene>
    <name evidence="1" type="ORF">M8818_002849</name>
</gene>
<reference evidence="1" key="1">
    <citation type="submission" date="2024-02" db="EMBL/GenBank/DDBJ databases">
        <title>Metagenome Assembled Genome of Zalaria obscura JY119.</title>
        <authorList>
            <person name="Vighnesh L."/>
            <person name="Jagadeeshwari U."/>
            <person name="Venkata Ramana C."/>
            <person name="Sasikala C."/>
        </authorList>
    </citation>
    <scope>NUCLEOTIDE SEQUENCE</scope>
    <source>
        <strain evidence="1">JY119</strain>
    </source>
</reference>
<sequence>MANPQTSFIYTTFANNCFFAKKRDVVFRNTLPYQLSVLKETGRYDAFRLQHHPTYDDSMDHWPVPNHLFWDSDVAKWIEGACYLLHTQEDATISAAIDKLVEMIRAAQLPDGYLNIHFTVVAPGQRFTNLRDLHELYNLGHLIEAALAHHQLYKNDQLLEPVVKYVNLLCRTFGPEENQRHGYPGHPEIELALIRLYEVTNDPKHLTLARYFITERGNATGASGRHYYDIEAEERGERPFERPNYYPVRRFYEYQQAHRPLLEQDSIEGHSVRAMYLLTAVADLVRIDEAIDREGYSSAVRRLWDNMVGKKMYLTGGIGAIKQYEGFGGDYFLPQSTDEGGCYAETCAGIGVMMLAERMLQVRNPVPLTAPSI</sequence>
<proteinExistence type="predicted"/>
<accession>A0ACC3SHY9</accession>
<dbReference type="EMBL" id="JAMKPW020000011">
    <property type="protein sequence ID" value="KAK8213547.1"/>
    <property type="molecule type" value="Genomic_DNA"/>
</dbReference>
<evidence type="ECO:0000313" key="2">
    <source>
        <dbReference type="Proteomes" id="UP001320706"/>
    </source>
</evidence>
<organism evidence="1 2">
    <name type="scientific">Zalaria obscura</name>
    <dbReference type="NCBI Taxonomy" id="2024903"/>
    <lineage>
        <taxon>Eukaryota</taxon>
        <taxon>Fungi</taxon>
        <taxon>Dikarya</taxon>
        <taxon>Ascomycota</taxon>
        <taxon>Pezizomycotina</taxon>
        <taxon>Dothideomycetes</taxon>
        <taxon>Dothideomycetidae</taxon>
        <taxon>Dothideales</taxon>
        <taxon>Zalariaceae</taxon>
        <taxon>Zalaria</taxon>
    </lineage>
</organism>
<keyword evidence="2" id="KW-1185">Reference proteome</keyword>
<evidence type="ECO:0000313" key="1">
    <source>
        <dbReference type="EMBL" id="KAK8213547.1"/>
    </source>
</evidence>
<comment type="caution">
    <text evidence="1">The sequence shown here is derived from an EMBL/GenBank/DDBJ whole genome shotgun (WGS) entry which is preliminary data.</text>
</comment>